<evidence type="ECO:0000256" key="1">
    <source>
        <dbReference type="ARBA" id="ARBA00003384"/>
    </source>
</evidence>
<accession>A0A1I6G256</accession>
<dbReference type="Pfam" id="PF03186">
    <property type="entry name" value="CobD_Cbib"/>
    <property type="match status" value="1"/>
</dbReference>
<keyword evidence="9 11" id="KW-1133">Transmembrane helix</keyword>
<dbReference type="RefSeq" id="WP_089876839.1">
    <property type="nucleotide sequence ID" value="NZ_FOYS01000001.1"/>
</dbReference>
<dbReference type="NCBIfam" id="TIGR00380">
    <property type="entry name" value="cobal_cbiB"/>
    <property type="match status" value="1"/>
</dbReference>
<dbReference type="UniPathway" id="UPA00148"/>
<evidence type="ECO:0000256" key="9">
    <source>
        <dbReference type="ARBA" id="ARBA00022989"/>
    </source>
</evidence>
<evidence type="ECO:0000256" key="10">
    <source>
        <dbReference type="ARBA" id="ARBA00023136"/>
    </source>
</evidence>
<dbReference type="GO" id="GO:0009236">
    <property type="term" value="P:cobalamin biosynthetic process"/>
    <property type="evidence" value="ECO:0007669"/>
    <property type="project" value="UniProtKB-UniRule"/>
</dbReference>
<evidence type="ECO:0000313" key="13">
    <source>
        <dbReference type="EMBL" id="SFR36221.1"/>
    </source>
</evidence>
<evidence type="ECO:0000256" key="8">
    <source>
        <dbReference type="ARBA" id="ARBA00022692"/>
    </source>
</evidence>
<dbReference type="InterPro" id="IPR004485">
    <property type="entry name" value="Cobalamin_biosynth_CobD/CbiB"/>
</dbReference>
<dbReference type="GO" id="GO:0005886">
    <property type="term" value="C:plasma membrane"/>
    <property type="evidence" value="ECO:0007669"/>
    <property type="project" value="UniProtKB-SubCell"/>
</dbReference>
<comment type="subcellular location">
    <subcellularLocation>
        <location evidence="2 11">Cell membrane</location>
        <topology evidence="2 11">Multi-pass membrane protein</topology>
    </subcellularLocation>
</comment>
<evidence type="ECO:0000256" key="5">
    <source>
        <dbReference type="ARBA" id="ARBA00016185"/>
    </source>
</evidence>
<evidence type="ECO:0000256" key="2">
    <source>
        <dbReference type="ARBA" id="ARBA00004651"/>
    </source>
</evidence>
<dbReference type="EMBL" id="FOYS01000001">
    <property type="protein sequence ID" value="SFR36221.1"/>
    <property type="molecule type" value="Genomic_DNA"/>
</dbReference>
<dbReference type="STRING" id="555875.SAMN04488124_0741"/>
<keyword evidence="8 11" id="KW-0812">Transmembrane</keyword>
<dbReference type="AlphaFoldDB" id="A0A1I6G256"/>
<evidence type="ECO:0000313" key="14">
    <source>
        <dbReference type="Proteomes" id="UP000243250"/>
    </source>
</evidence>
<keyword evidence="14" id="KW-1185">Reference proteome</keyword>
<feature type="transmembrane region" description="Helical" evidence="11">
    <location>
        <begin position="48"/>
        <end position="71"/>
    </location>
</feature>
<comment type="caution">
    <text evidence="11">Lacks conserved residue(s) required for the propagation of feature annotation.</text>
</comment>
<keyword evidence="12" id="KW-0175">Coiled coil</keyword>
<feature type="coiled-coil region" evidence="12">
    <location>
        <begin position="98"/>
        <end position="125"/>
    </location>
</feature>
<evidence type="ECO:0000256" key="4">
    <source>
        <dbReference type="ARBA" id="ARBA00006263"/>
    </source>
</evidence>
<proteinExistence type="inferred from homology"/>
<evidence type="ECO:0000256" key="6">
    <source>
        <dbReference type="ARBA" id="ARBA00022475"/>
    </source>
</evidence>
<feature type="transmembrane region" description="Helical" evidence="11">
    <location>
        <begin position="155"/>
        <end position="176"/>
    </location>
</feature>
<evidence type="ECO:0000256" key="7">
    <source>
        <dbReference type="ARBA" id="ARBA00022573"/>
    </source>
</evidence>
<evidence type="ECO:0000256" key="3">
    <source>
        <dbReference type="ARBA" id="ARBA00004953"/>
    </source>
</evidence>
<dbReference type="GO" id="GO:0048472">
    <property type="term" value="F:threonine-phosphate decarboxylase activity"/>
    <property type="evidence" value="ECO:0007669"/>
    <property type="project" value="InterPro"/>
</dbReference>
<feature type="transmembrane region" description="Helical" evidence="11">
    <location>
        <begin position="78"/>
        <end position="97"/>
    </location>
</feature>
<organism evidence="13 14">
    <name type="scientific">Halogeometricum limi</name>
    <dbReference type="NCBI Taxonomy" id="555875"/>
    <lineage>
        <taxon>Archaea</taxon>
        <taxon>Methanobacteriati</taxon>
        <taxon>Methanobacteriota</taxon>
        <taxon>Stenosarchaea group</taxon>
        <taxon>Halobacteria</taxon>
        <taxon>Halobacteriales</taxon>
        <taxon>Haloferacaceae</taxon>
        <taxon>Halogeometricum</taxon>
    </lineage>
</organism>
<dbReference type="Proteomes" id="UP000243250">
    <property type="component" value="Unassembled WGS sequence"/>
</dbReference>
<name>A0A1I6G256_9EURY</name>
<dbReference type="PANTHER" id="PTHR34308:SF1">
    <property type="entry name" value="COBALAMIN BIOSYNTHESIS PROTEIN CBIB"/>
    <property type="match status" value="1"/>
</dbReference>
<keyword evidence="7 11" id="KW-0169">Cobalamin biosynthesis</keyword>
<comment type="similarity">
    <text evidence="4 11">Belongs to the CobD/CbiB family.</text>
</comment>
<comment type="function">
    <text evidence="1 11">Converts cobyric acid to cobinamide by the addition of aminopropanol on the F carboxylic group.</text>
</comment>
<evidence type="ECO:0000256" key="12">
    <source>
        <dbReference type="SAM" id="Coils"/>
    </source>
</evidence>
<keyword evidence="6 11" id="KW-1003">Cell membrane</keyword>
<evidence type="ECO:0000256" key="11">
    <source>
        <dbReference type="HAMAP-Rule" id="MF_00024"/>
    </source>
</evidence>
<dbReference type="HAMAP" id="MF_00024">
    <property type="entry name" value="CobD_CbiB"/>
    <property type="match status" value="1"/>
</dbReference>
<dbReference type="PANTHER" id="PTHR34308">
    <property type="entry name" value="COBALAMIN BIOSYNTHESIS PROTEIN CBIB"/>
    <property type="match status" value="1"/>
</dbReference>
<sequence length="307" mass="31354">MPVTAAFAVALAAGLDTAFAEPPSRVHPVALFGRLLSPANRSWPTPRLVGVALAVVAPLAFAGVAAAAVLVGAAVSPWAGAVLAGLVLFSVTSLRMLSDAARDVARAAESDLETARRELRALAGRDAAELDPAHVRSAAVESVAENLADGLVSPLLAFAVCAPFSLALAAAAAAWVKGVNTLDSMFGYRSNPLGWAPARLDDAVMWLPARLSAVCLAVSAGDPALAFSDRVRTLARRPPSPNSGWPMATMAAALPARLAKPGVYDLDPASDDAGTPLPTTTDAMQAVRLTTRAGLLAFALAGVVAWL</sequence>
<dbReference type="OrthoDB" id="46105at2157"/>
<protein>
    <recommendedName>
        <fullName evidence="5 11">Probable cobalamin biosynthesis protein CobD</fullName>
    </recommendedName>
</protein>
<comment type="pathway">
    <text evidence="3 11">Cofactor biosynthesis; adenosylcobalamin biosynthesis.</text>
</comment>
<gene>
    <name evidence="11" type="primary">cobD</name>
    <name evidence="13" type="ORF">SAMN04488124_0741</name>
</gene>
<dbReference type="GO" id="GO:0015420">
    <property type="term" value="F:ABC-type vitamin B12 transporter activity"/>
    <property type="evidence" value="ECO:0007669"/>
    <property type="project" value="UniProtKB-UniRule"/>
</dbReference>
<reference evidence="14" key="1">
    <citation type="submission" date="2016-10" db="EMBL/GenBank/DDBJ databases">
        <authorList>
            <person name="Varghese N."/>
            <person name="Submissions S."/>
        </authorList>
    </citation>
    <scope>NUCLEOTIDE SEQUENCE [LARGE SCALE GENOMIC DNA]</scope>
    <source>
        <strain evidence="14">CGMCC 1.8711</strain>
    </source>
</reference>
<keyword evidence="10 11" id="KW-0472">Membrane</keyword>